<dbReference type="OrthoDB" id="10056483at2759"/>
<dbReference type="Pfam" id="PF00078">
    <property type="entry name" value="RVT_1"/>
    <property type="match status" value="1"/>
</dbReference>
<dbReference type="AlphaFoldDB" id="A0A1R1Y3P2"/>
<dbReference type="Proteomes" id="UP000187283">
    <property type="component" value="Unassembled WGS sequence"/>
</dbReference>
<dbReference type="EMBL" id="LSSN01000961">
    <property type="protein sequence ID" value="OMJ21582.1"/>
    <property type="molecule type" value="Genomic_DNA"/>
</dbReference>
<evidence type="ECO:0000313" key="3">
    <source>
        <dbReference type="Proteomes" id="UP000187283"/>
    </source>
</evidence>
<proteinExistence type="predicted"/>
<keyword evidence="2" id="KW-0808">Transferase</keyword>
<protein>
    <submittedName>
        <fullName evidence="2">RNA-directed DNA polymerase from mobile element jockey</fullName>
    </submittedName>
</protein>
<sequence>MDTPISKKFTLKLGTGFQHAKVTNSTGSRPLRPHADHSAVEFGRSRAEAEMGLNELCVGLIDTVWGQSARLGKWENLISSDCDYYPECDSTILWSDITDALRDTPNNKAPGADGVPSENKEAWLCYIDYSKAYDRVPHMALLHKLRSMGIGGKLLNMIKGMYDAPKIACPVSPILFDFYINDIFKGVRGVRVPGLTSCIPGILFADDAVLLAESSADLQAALDTINEWSDTWEMALNDFKCGIMTISWDLTANMNLQGQKVNSTDQYTYLGYIMNSKWDVSGTIKKNKNKVRKAVFAAYSFLRRSDVLTALKIKFINSVLMPIGCYGGETFGMSEARC</sequence>
<dbReference type="InterPro" id="IPR000477">
    <property type="entry name" value="RT_dom"/>
</dbReference>
<dbReference type="PANTHER" id="PTHR47027:SF20">
    <property type="entry name" value="REVERSE TRANSCRIPTASE-LIKE PROTEIN WITH RNA-DIRECTED DNA POLYMERASE DOMAIN"/>
    <property type="match status" value="1"/>
</dbReference>
<comment type="caution">
    <text evidence="2">The sequence shown here is derived from an EMBL/GenBank/DDBJ whole genome shotgun (WGS) entry which is preliminary data.</text>
</comment>
<evidence type="ECO:0000259" key="1">
    <source>
        <dbReference type="PROSITE" id="PS50878"/>
    </source>
</evidence>
<dbReference type="InterPro" id="IPR043502">
    <property type="entry name" value="DNA/RNA_pol_sf"/>
</dbReference>
<organism evidence="2 3">
    <name type="scientific">Smittium culicis</name>
    <dbReference type="NCBI Taxonomy" id="133412"/>
    <lineage>
        <taxon>Eukaryota</taxon>
        <taxon>Fungi</taxon>
        <taxon>Fungi incertae sedis</taxon>
        <taxon>Zoopagomycota</taxon>
        <taxon>Kickxellomycotina</taxon>
        <taxon>Harpellomycetes</taxon>
        <taxon>Harpellales</taxon>
        <taxon>Legeriomycetaceae</taxon>
        <taxon>Smittium</taxon>
    </lineage>
</organism>
<name>A0A1R1Y3P2_9FUNG</name>
<dbReference type="PROSITE" id="PS50878">
    <property type="entry name" value="RT_POL"/>
    <property type="match status" value="1"/>
</dbReference>
<dbReference type="SUPFAM" id="SSF56672">
    <property type="entry name" value="DNA/RNA polymerases"/>
    <property type="match status" value="1"/>
</dbReference>
<evidence type="ECO:0000313" key="2">
    <source>
        <dbReference type="EMBL" id="OMJ21582.1"/>
    </source>
</evidence>
<accession>A0A1R1Y3P2</accession>
<keyword evidence="3" id="KW-1185">Reference proteome</keyword>
<dbReference type="GO" id="GO:0003964">
    <property type="term" value="F:RNA-directed DNA polymerase activity"/>
    <property type="evidence" value="ECO:0007669"/>
    <property type="project" value="UniProtKB-KW"/>
</dbReference>
<keyword evidence="2" id="KW-0695">RNA-directed DNA polymerase</keyword>
<dbReference type="PANTHER" id="PTHR47027">
    <property type="entry name" value="REVERSE TRANSCRIPTASE DOMAIN-CONTAINING PROTEIN"/>
    <property type="match status" value="1"/>
</dbReference>
<feature type="domain" description="Reverse transcriptase" evidence="1">
    <location>
        <begin position="1"/>
        <end position="274"/>
    </location>
</feature>
<keyword evidence="2" id="KW-0548">Nucleotidyltransferase</keyword>
<gene>
    <name evidence="2" type="ORF">AYI70_g3413</name>
</gene>
<reference evidence="2 3" key="1">
    <citation type="submission" date="2017-01" db="EMBL/GenBank/DDBJ databases">
        <authorList>
            <person name="Mah S.A."/>
            <person name="Swanson W.J."/>
            <person name="Moy G.W."/>
            <person name="Vacquier V.D."/>
        </authorList>
    </citation>
    <scope>NUCLEOTIDE SEQUENCE [LARGE SCALE GENOMIC DNA]</scope>
    <source>
        <strain evidence="2 3">GSMNP</strain>
    </source>
</reference>